<feature type="compositionally biased region" description="Basic residues" evidence="1">
    <location>
        <begin position="127"/>
        <end position="144"/>
    </location>
</feature>
<dbReference type="OrthoDB" id="784120at2759"/>
<accession>A0A2I0ASE4</accession>
<sequence>MDGRKRIVRHRKSALRRSPRFPPTEKEKPHASSDKALFLTLSELFTKSKEPSSSRKIGNGFRRKYQGSSLKSRSADNDVEGMRKSSSMEQRTDSSQVLRRSARIAATTSKTKKKSRACGKEEDGGSRSKRRRISSSSNTKRKKLEKNCAENIQRRNQGSKVVPRLPEREETTGSKWQHVLPPDIITTISDLLSISDLIRFRSVCRSWRSSPSSRSNFTNFSKEFPWLILYGFNDKRSDDFLLLQLSSTNRCVLKLPALRGSDILISRGEWFLCRRNSYFFFFNPFTLQEFGLPDHTRQLKPQSTQLATFSTPPTSPECTAFVVTGTESSKLEISWCRPSDKRWSVDMVNVPSGDGNLAGKCPCAVYCSCGEGGSCKCSRRSEVVIWQSNSWMSYDIEKKVFRNGVSMGLYRRCWWEDLGELKFDETLGDYLAKKEFSMSFIPFNKAKPEGFNLSPSEYGVGCRRRSAAGANYTVKAAWIEPSFPLRQ</sequence>
<dbReference type="Pfam" id="PF00646">
    <property type="entry name" value="F-box"/>
    <property type="match status" value="1"/>
</dbReference>
<dbReference type="SMART" id="SM00256">
    <property type="entry name" value="FBOX"/>
    <property type="match status" value="1"/>
</dbReference>
<feature type="compositionally biased region" description="Basic and acidic residues" evidence="1">
    <location>
        <begin position="73"/>
        <end position="83"/>
    </location>
</feature>
<dbReference type="InterPro" id="IPR036047">
    <property type="entry name" value="F-box-like_dom_sf"/>
</dbReference>
<dbReference type="InterPro" id="IPR001810">
    <property type="entry name" value="F-box_dom"/>
</dbReference>
<feature type="domain" description="F-box" evidence="2">
    <location>
        <begin position="180"/>
        <end position="220"/>
    </location>
</feature>
<organism evidence="3 4">
    <name type="scientific">Apostasia shenzhenica</name>
    <dbReference type="NCBI Taxonomy" id="1088818"/>
    <lineage>
        <taxon>Eukaryota</taxon>
        <taxon>Viridiplantae</taxon>
        <taxon>Streptophyta</taxon>
        <taxon>Embryophyta</taxon>
        <taxon>Tracheophyta</taxon>
        <taxon>Spermatophyta</taxon>
        <taxon>Magnoliopsida</taxon>
        <taxon>Liliopsida</taxon>
        <taxon>Asparagales</taxon>
        <taxon>Orchidaceae</taxon>
        <taxon>Apostasioideae</taxon>
        <taxon>Apostasia</taxon>
    </lineage>
</organism>
<dbReference type="AlphaFoldDB" id="A0A2I0ASE4"/>
<dbReference type="Gene3D" id="1.20.1280.50">
    <property type="match status" value="1"/>
</dbReference>
<name>A0A2I0ASE4_9ASPA</name>
<dbReference type="InterPro" id="IPR050942">
    <property type="entry name" value="F-box_BR-signaling"/>
</dbReference>
<feature type="region of interest" description="Disordered" evidence="1">
    <location>
        <begin position="1"/>
        <end position="173"/>
    </location>
</feature>
<gene>
    <name evidence="3" type="ORF">AXF42_Ash013966</name>
</gene>
<dbReference type="SUPFAM" id="SSF81383">
    <property type="entry name" value="F-box domain"/>
    <property type="match status" value="1"/>
</dbReference>
<reference evidence="3 4" key="1">
    <citation type="journal article" date="2017" name="Nature">
        <title>The Apostasia genome and the evolution of orchids.</title>
        <authorList>
            <person name="Zhang G.Q."/>
            <person name="Liu K.W."/>
            <person name="Li Z."/>
            <person name="Lohaus R."/>
            <person name="Hsiao Y.Y."/>
            <person name="Niu S.C."/>
            <person name="Wang J.Y."/>
            <person name="Lin Y.C."/>
            <person name="Xu Q."/>
            <person name="Chen L.J."/>
            <person name="Yoshida K."/>
            <person name="Fujiwara S."/>
            <person name="Wang Z.W."/>
            <person name="Zhang Y.Q."/>
            <person name="Mitsuda N."/>
            <person name="Wang M."/>
            <person name="Liu G.H."/>
            <person name="Pecoraro L."/>
            <person name="Huang H.X."/>
            <person name="Xiao X.J."/>
            <person name="Lin M."/>
            <person name="Wu X.Y."/>
            <person name="Wu W.L."/>
            <person name="Chen Y.Y."/>
            <person name="Chang S.B."/>
            <person name="Sakamoto S."/>
            <person name="Ohme-Takagi M."/>
            <person name="Yagi M."/>
            <person name="Zeng S.J."/>
            <person name="Shen C.Y."/>
            <person name="Yeh C.M."/>
            <person name="Luo Y.B."/>
            <person name="Tsai W.C."/>
            <person name="Van de Peer Y."/>
            <person name="Liu Z.J."/>
        </authorList>
    </citation>
    <scope>NUCLEOTIDE SEQUENCE [LARGE SCALE GENOMIC DNA]</scope>
    <source>
        <strain evidence="4">cv. Shenzhen</strain>
        <tissue evidence="3">Stem</tissue>
    </source>
</reference>
<evidence type="ECO:0000256" key="1">
    <source>
        <dbReference type="SAM" id="MobiDB-lite"/>
    </source>
</evidence>
<dbReference type="Pfam" id="PF03478">
    <property type="entry name" value="Beta-prop_KIB1-4"/>
    <property type="match status" value="1"/>
</dbReference>
<dbReference type="PANTHER" id="PTHR44259:SF113">
    <property type="entry name" value="OS06G0659700 PROTEIN"/>
    <property type="match status" value="1"/>
</dbReference>
<dbReference type="PANTHER" id="PTHR44259">
    <property type="entry name" value="OS07G0183000 PROTEIN-RELATED"/>
    <property type="match status" value="1"/>
</dbReference>
<feature type="compositionally biased region" description="Basic residues" evidence="1">
    <location>
        <begin position="1"/>
        <end position="19"/>
    </location>
</feature>
<dbReference type="Proteomes" id="UP000236161">
    <property type="component" value="Unassembled WGS sequence"/>
</dbReference>
<evidence type="ECO:0000313" key="3">
    <source>
        <dbReference type="EMBL" id="PKA58460.1"/>
    </source>
</evidence>
<keyword evidence="4" id="KW-1185">Reference proteome</keyword>
<protein>
    <submittedName>
        <fullName evidence="3">F-box/kelch-repeat protein</fullName>
    </submittedName>
</protein>
<feature type="compositionally biased region" description="Basic and acidic residues" evidence="1">
    <location>
        <begin position="23"/>
        <end position="33"/>
    </location>
</feature>
<evidence type="ECO:0000313" key="4">
    <source>
        <dbReference type="Proteomes" id="UP000236161"/>
    </source>
</evidence>
<evidence type="ECO:0000259" key="2">
    <source>
        <dbReference type="SMART" id="SM00256"/>
    </source>
</evidence>
<dbReference type="InterPro" id="IPR005174">
    <property type="entry name" value="KIB1-4_b-propeller"/>
</dbReference>
<proteinExistence type="predicted"/>
<dbReference type="EMBL" id="KZ451953">
    <property type="protein sequence ID" value="PKA58460.1"/>
    <property type="molecule type" value="Genomic_DNA"/>
</dbReference>
<feature type="compositionally biased region" description="Polar residues" evidence="1">
    <location>
        <begin position="84"/>
        <end position="98"/>
    </location>
</feature>